<evidence type="ECO:0000313" key="1">
    <source>
        <dbReference type="EMBL" id="SER37180.1"/>
    </source>
</evidence>
<dbReference type="GO" id="GO:0019632">
    <property type="term" value="P:shikimate metabolic process"/>
    <property type="evidence" value="ECO:0007669"/>
    <property type="project" value="TreeGrafter"/>
</dbReference>
<dbReference type="InterPro" id="IPR022893">
    <property type="entry name" value="Shikimate_DH_fam"/>
</dbReference>
<dbReference type="GO" id="GO:0004764">
    <property type="term" value="F:shikimate 3-dehydrogenase (NADP+) activity"/>
    <property type="evidence" value="ECO:0007669"/>
    <property type="project" value="InterPro"/>
</dbReference>
<protein>
    <submittedName>
        <fullName evidence="1">Shikimate 5-dehydrogenase</fullName>
    </submittedName>
</protein>
<reference evidence="2" key="1">
    <citation type="submission" date="2016-10" db="EMBL/GenBank/DDBJ databases">
        <authorList>
            <person name="Varghese N."/>
            <person name="Submissions S."/>
        </authorList>
    </citation>
    <scope>NUCLEOTIDE SEQUENCE [LARGE SCALE GENOMIC DNA]</scope>
    <source>
        <strain evidence="2">CGMCC 4.6856</strain>
    </source>
</reference>
<accession>A0A1H9NMJ3</accession>
<dbReference type="Gene3D" id="3.40.50.10860">
    <property type="entry name" value="Leucine Dehydrogenase, chain A, domain 1"/>
    <property type="match status" value="1"/>
</dbReference>
<dbReference type="Proteomes" id="UP000198504">
    <property type="component" value="Unassembled WGS sequence"/>
</dbReference>
<dbReference type="PANTHER" id="PTHR21089:SF1">
    <property type="entry name" value="BIFUNCTIONAL 3-DEHYDROQUINATE DEHYDRATASE_SHIKIMATE DEHYDROGENASE, CHLOROPLASTIC"/>
    <property type="match status" value="1"/>
</dbReference>
<proteinExistence type="predicted"/>
<dbReference type="RefSeq" id="WP_198410356.1">
    <property type="nucleotide sequence ID" value="NZ_FOFA01000017.1"/>
</dbReference>
<dbReference type="PANTHER" id="PTHR21089">
    <property type="entry name" value="SHIKIMATE DEHYDROGENASE"/>
    <property type="match status" value="1"/>
</dbReference>
<name>A0A1H9NMJ3_9ACTN</name>
<organism evidence="1 2">
    <name type="scientific">Microlunatus flavus</name>
    <dbReference type="NCBI Taxonomy" id="1036181"/>
    <lineage>
        <taxon>Bacteria</taxon>
        <taxon>Bacillati</taxon>
        <taxon>Actinomycetota</taxon>
        <taxon>Actinomycetes</taxon>
        <taxon>Propionibacteriales</taxon>
        <taxon>Propionibacteriaceae</taxon>
        <taxon>Microlunatus</taxon>
    </lineage>
</organism>
<evidence type="ECO:0000313" key="2">
    <source>
        <dbReference type="Proteomes" id="UP000198504"/>
    </source>
</evidence>
<sequence>MTAGDPGSTGPRMGFVGVSTGGSSILKVFPLWADVLGLPTRTLVGHDVPLDAPAQTYRDLVSAIAADDEELGALVTTHKVAVHDTCADLFDELDELAETFGEVSCIAKRDGRLLGSAKDPITARLALEEFLPADHFARTGATALVLGSGGAGTALSQQLGVRDDRPGQVVCTALEQGPLDHARSVHERSGVPAGLVRYVATSGPEDVAALVDALPPGSLVVNATGMGKDRPGSPVPDGVALPRDGYVWDFNYRGSLELLAQARAQQARPDGRGLHVEDGWRYFVHGWSQAVAEVFDVPMPPETVDELGRAAAGTR</sequence>
<gene>
    <name evidence="1" type="ORF">SAMN05421756_1178</name>
</gene>
<dbReference type="AlphaFoldDB" id="A0A1H9NMJ3"/>
<dbReference type="EMBL" id="FOFA01000017">
    <property type="protein sequence ID" value="SER37180.1"/>
    <property type="molecule type" value="Genomic_DNA"/>
</dbReference>
<keyword evidence="2" id="KW-1185">Reference proteome</keyword>
<dbReference type="InterPro" id="IPR036291">
    <property type="entry name" value="NAD(P)-bd_dom_sf"/>
</dbReference>
<dbReference type="SUPFAM" id="SSF51735">
    <property type="entry name" value="NAD(P)-binding Rossmann-fold domains"/>
    <property type="match status" value="1"/>
</dbReference>
<dbReference type="Gene3D" id="3.40.50.720">
    <property type="entry name" value="NAD(P)-binding Rossmann-like Domain"/>
    <property type="match status" value="1"/>
</dbReference>
<dbReference type="GO" id="GO:0009423">
    <property type="term" value="P:chorismate biosynthetic process"/>
    <property type="evidence" value="ECO:0007669"/>
    <property type="project" value="TreeGrafter"/>
</dbReference>
<dbReference type="STRING" id="1036181.SAMN05421756_1178"/>